<dbReference type="Proteomes" id="UP000663851">
    <property type="component" value="Unassembled WGS sequence"/>
</dbReference>
<dbReference type="PANTHER" id="PTHR16290:SF0">
    <property type="entry name" value="DECAPPING PROTEIN 1, ISOFORM A"/>
    <property type="match status" value="1"/>
</dbReference>
<comment type="subcellular location">
    <subcellularLocation>
        <location evidence="1">Cytoplasm</location>
    </subcellularLocation>
</comment>
<evidence type="ECO:0000313" key="13">
    <source>
        <dbReference type="Proteomes" id="UP000663873"/>
    </source>
</evidence>
<accession>A0A817ZPP8</accession>
<keyword evidence="13" id="KW-1185">Reference proteome</keyword>
<evidence type="ECO:0000259" key="6">
    <source>
        <dbReference type="Pfam" id="PF16741"/>
    </source>
</evidence>
<dbReference type="OrthoDB" id="10011728at2759"/>
<dbReference type="EMBL" id="CAJNXB010000103">
    <property type="protein sequence ID" value="CAF3020957.1"/>
    <property type="molecule type" value="Genomic_DNA"/>
</dbReference>
<dbReference type="GO" id="GO:0031087">
    <property type="term" value="P:deadenylation-independent decapping of nuclear-transcribed mRNA"/>
    <property type="evidence" value="ECO:0007669"/>
    <property type="project" value="TreeGrafter"/>
</dbReference>
<dbReference type="InterPro" id="IPR010334">
    <property type="entry name" value="Dcp1"/>
</dbReference>
<evidence type="ECO:0000256" key="5">
    <source>
        <dbReference type="ARBA" id="ARBA00023161"/>
    </source>
</evidence>
<dbReference type="EMBL" id="CAJOBO010000708">
    <property type="protein sequence ID" value="CAF4276438.1"/>
    <property type="molecule type" value="Genomic_DNA"/>
</dbReference>
<dbReference type="PANTHER" id="PTHR16290">
    <property type="entry name" value="TRANSCRIPTION FACTOR SMIF DECAPPING ENZYME DCP1"/>
    <property type="match status" value="1"/>
</dbReference>
<evidence type="ECO:0000256" key="2">
    <source>
        <dbReference type="ARBA" id="ARBA00008778"/>
    </source>
</evidence>
<keyword evidence="5" id="KW-0866">Nonsense-mediated mRNA decay</keyword>
<keyword evidence="4" id="KW-0507">mRNA processing</keyword>
<dbReference type="Proteomes" id="UP000663833">
    <property type="component" value="Unassembled WGS sequence"/>
</dbReference>
<dbReference type="GO" id="GO:0003729">
    <property type="term" value="F:mRNA binding"/>
    <property type="evidence" value="ECO:0007669"/>
    <property type="project" value="TreeGrafter"/>
</dbReference>
<feature type="domain" description="mRNA-decapping enzyme C-terminal" evidence="6">
    <location>
        <begin position="410"/>
        <end position="438"/>
    </location>
</feature>
<dbReference type="InterPro" id="IPR031953">
    <property type="entry name" value="mRNA_decap_C"/>
</dbReference>
<evidence type="ECO:0000256" key="3">
    <source>
        <dbReference type="ARBA" id="ARBA00022490"/>
    </source>
</evidence>
<dbReference type="EMBL" id="CAJNYD010000654">
    <property type="protein sequence ID" value="CAF3284253.1"/>
    <property type="molecule type" value="Genomic_DNA"/>
</dbReference>
<dbReference type="Pfam" id="PF16741">
    <property type="entry name" value="mRNA_decap_C"/>
    <property type="match status" value="1"/>
</dbReference>
<sequence>MLDDKQSSIVRPKAVPPMFTSVVAPNSHSSPIMQTPNRLSQQVLTEIGTMIRKHDREATRLFDCIGQVKAFSYNSTELRWENSPNIEGNLCVYEKQQIINNKPCPSYAFGIINGDKFLIQPITSDMVQQADKLRLFYEVARNDRREVFCIHFLTDSECLRLNTFLTRCIQAIKTLEEQQQQQQQQQVRTTAASSIPIDSQAQLNGPIPPTMSMQQPPTNIFRQQMPQQPIILQNQTPPQIASTRVNVNQTPTRLIASSNVAIQQPQAPPPLQSVNPYPTQIPIDLLHTHLARLTPTVPSTSIGQIEIAKPIEQSSFPPSLIPLTNGSNNNNTEDPTSSLKRLLNIRGQNALENLSLDDSSVFAKQSAQQNLLDLMPPSAFEPIAATPPSPVAAIGAERTKHRLSTQLTPIMSREHFRNVLLHLVQNDDHFLDIIYQACLTHPPTSQ</sequence>
<evidence type="ECO:0000313" key="11">
    <source>
        <dbReference type="EMBL" id="CAF4276438.1"/>
    </source>
</evidence>
<dbReference type="EMBL" id="CAJNYU010000888">
    <property type="protein sequence ID" value="CAF3395825.1"/>
    <property type="molecule type" value="Genomic_DNA"/>
</dbReference>
<dbReference type="AlphaFoldDB" id="A0A817ZPP8"/>
<comment type="similarity">
    <text evidence="2">Belongs to the DCP1 family.</text>
</comment>
<evidence type="ECO:0000256" key="1">
    <source>
        <dbReference type="ARBA" id="ARBA00004496"/>
    </source>
</evidence>
<dbReference type="Gene3D" id="6.10.140.2030">
    <property type="match status" value="1"/>
</dbReference>
<dbReference type="GO" id="GO:0006397">
    <property type="term" value="P:mRNA processing"/>
    <property type="evidence" value="ECO:0007669"/>
    <property type="project" value="UniProtKB-KW"/>
</dbReference>
<name>A0A817ZPP8_9BILA</name>
<keyword evidence="3" id="KW-0963">Cytoplasm</keyword>
<dbReference type="InterPro" id="IPR011993">
    <property type="entry name" value="PH-like_dom_sf"/>
</dbReference>
<dbReference type="GO" id="GO:0008047">
    <property type="term" value="F:enzyme activator activity"/>
    <property type="evidence" value="ECO:0007669"/>
    <property type="project" value="InterPro"/>
</dbReference>
<gene>
    <name evidence="9" type="ORF">FME351_LOCUS8583</name>
    <name evidence="11" type="ORF">HFQ381_LOCUS11998</name>
    <name evidence="8" type="ORF">LUA448_LOCUS6746</name>
    <name evidence="7" type="ORF">TIS948_LOCUS2445</name>
    <name evidence="10" type="ORF">UJA718_LOCUS511</name>
</gene>
<dbReference type="Proteomes" id="UP000663869">
    <property type="component" value="Unassembled WGS sequence"/>
</dbReference>
<evidence type="ECO:0000313" key="10">
    <source>
        <dbReference type="EMBL" id="CAF4104511.1"/>
    </source>
</evidence>
<evidence type="ECO:0000313" key="7">
    <source>
        <dbReference type="EMBL" id="CAF3020957.1"/>
    </source>
</evidence>
<dbReference type="EMBL" id="CAJOBP010000025">
    <property type="protein sequence ID" value="CAF4104511.1"/>
    <property type="molecule type" value="Genomic_DNA"/>
</dbReference>
<dbReference type="GO" id="GO:0000290">
    <property type="term" value="P:deadenylation-dependent decapping of nuclear-transcribed mRNA"/>
    <property type="evidence" value="ECO:0007669"/>
    <property type="project" value="InterPro"/>
</dbReference>
<dbReference type="Gene3D" id="2.30.29.30">
    <property type="entry name" value="Pleckstrin-homology domain (PH domain)/Phosphotyrosine-binding domain (PTB)"/>
    <property type="match status" value="1"/>
</dbReference>
<dbReference type="Pfam" id="PF06058">
    <property type="entry name" value="DCP1"/>
    <property type="match status" value="1"/>
</dbReference>
<evidence type="ECO:0000313" key="12">
    <source>
        <dbReference type="Proteomes" id="UP000663869"/>
    </source>
</evidence>
<dbReference type="Proteomes" id="UP000663825">
    <property type="component" value="Unassembled WGS sequence"/>
</dbReference>
<comment type="caution">
    <text evidence="9">The sequence shown here is derived from an EMBL/GenBank/DDBJ whole genome shotgun (WGS) entry which is preliminary data.</text>
</comment>
<organism evidence="9 12">
    <name type="scientific">Rotaria socialis</name>
    <dbReference type="NCBI Taxonomy" id="392032"/>
    <lineage>
        <taxon>Eukaryota</taxon>
        <taxon>Metazoa</taxon>
        <taxon>Spiralia</taxon>
        <taxon>Gnathifera</taxon>
        <taxon>Rotifera</taxon>
        <taxon>Eurotatoria</taxon>
        <taxon>Bdelloidea</taxon>
        <taxon>Philodinida</taxon>
        <taxon>Philodinidae</taxon>
        <taxon>Rotaria</taxon>
    </lineage>
</organism>
<protein>
    <recommendedName>
        <fullName evidence="6">mRNA-decapping enzyme C-terminal domain-containing protein</fullName>
    </recommendedName>
</protein>
<evidence type="ECO:0000313" key="9">
    <source>
        <dbReference type="EMBL" id="CAF3395825.1"/>
    </source>
</evidence>
<evidence type="ECO:0000313" key="8">
    <source>
        <dbReference type="EMBL" id="CAF3284253.1"/>
    </source>
</evidence>
<proteinExistence type="inferred from homology"/>
<dbReference type="GO" id="GO:0000932">
    <property type="term" value="C:P-body"/>
    <property type="evidence" value="ECO:0007669"/>
    <property type="project" value="TreeGrafter"/>
</dbReference>
<evidence type="ECO:0000256" key="4">
    <source>
        <dbReference type="ARBA" id="ARBA00022664"/>
    </source>
</evidence>
<dbReference type="GO" id="GO:0000184">
    <property type="term" value="P:nuclear-transcribed mRNA catabolic process, nonsense-mediated decay"/>
    <property type="evidence" value="ECO:0007669"/>
    <property type="project" value="UniProtKB-KW"/>
</dbReference>
<reference evidence="9" key="1">
    <citation type="submission" date="2021-02" db="EMBL/GenBank/DDBJ databases">
        <authorList>
            <person name="Nowell W R."/>
        </authorList>
    </citation>
    <scope>NUCLEOTIDE SEQUENCE</scope>
</reference>
<dbReference type="Proteomes" id="UP000663873">
    <property type="component" value="Unassembled WGS sequence"/>
</dbReference>